<keyword evidence="8" id="KW-0472">Membrane</keyword>
<keyword evidence="11" id="KW-1185">Reference proteome</keyword>
<dbReference type="PANTHER" id="PTHR43447">
    <property type="entry name" value="ALPHA-AMYLASE"/>
    <property type="match status" value="1"/>
</dbReference>
<evidence type="ECO:0000256" key="2">
    <source>
        <dbReference type="ARBA" id="ARBA00001913"/>
    </source>
</evidence>
<dbReference type="SUPFAM" id="SSF51011">
    <property type="entry name" value="Glycosyl hydrolase domain"/>
    <property type="match status" value="1"/>
</dbReference>
<evidence type="ECO:0000256" key="4">
    <source>
        <dbReference type="ARBA" id="ARBA00012595"/>
    </source>
</evidence>
<accession>A0A2P5CVN8</accession>
<comment type="cofactor">
    <cofactor evidence="2">
        <name>Ca(2+)</name>
        <dbReference type="ChEBI" id="CHEBI:29108"/>
    </cofactor>
</comment>
<sequence length="125" mass="14513">MTLGLKSFGLFRKIKSCLVMYIYHKIANMFLFSLFIFLVQFYDHLFIIKRELMEPIREVTAIRKRNGINSRSTVNILAAEANLYMARIDDKLIIKIGSKGDLGNILPPDYKLAYSGEDFAVWEKK</sequence>
<evidence type="ECO:0000313" key="11">
    <source>
        <dbReference type="Proteomes" id="UP000237105"/>
    </source>
</evidence>
<evidence type="ECO:0000256" key="8">
    <source>
        <dbReference type="SAM" id="Phobius"/>
    </source>
</evidence>
<evidence type="ECO:0000256" key="7">
    <source>
        <dbReference type="ARBA" id="ARBA00023295"/>
    </source>
</evidence>
<protein>
    <recommendedName>
        <fullName evidence="4">alpha-amylase</fullName>
        <ecNumber evidence="4">3.2.1.1</ecNumber>
    </recommendedName>
</protein>
<dbReference type="EMBL" id="JXTB01000091">
    <property type="protein sequence ID" value="PON65088.1"/>
    <property type="molecule type" value="Genomic_DNA"/>
</dbReference>
<dbReference type="GO" id="GO:0005509">
    <property type="term" value="F:calcium ion binding"/>
    <property type="evidence" value="ECO:0007669"/>
    <property type="project" value="InterPro"/>
</dbReference>
<evidence type="ECO:0000256" key="5">
    <source>
        <dbReference type="ARBA" id="ARBA00022801"/>
    </source>
</evidence>
<dbReference type="STRING" id="3476.A0A2P5CVN8"/>
<keyword evidence="6" id="KW-0119">Carbohydrate metabolism</keyword>
<keyword evidence="7" id="KW-0326">Glycosidase</keyword>
<feature type="domain" description="Alpha-amylase C-terminal beta-sheet" evidence="9">
    <location>
        <begin position="64"/>
        <end position="124"/>
    </location>
</feature>
<dbReference type="Pfam" id="PF07821">
    <property type="entry name" value="Alpha-amyl_C2"/>
    <property type="match status" value="1"/>
</dbReference>
<feature type="transmembrane region" description="Helical" evidence="8">
    <location>
        <begin position="21"/>
        <end position="42"/>
    </location>
</feature>
<keyword evidence="5 10" id="KW-0378">Hydrolase</keyword>
<gene>
    <name evidence="10" type="ORF">PanWU01x14_120050</name>
</gene>
<comment type="caution">
    <text evidence="10">The sequence shown here is derived from an EMBL/GenBank/DDBJ whole genome shotgun (WGS) entry which is preliminary data.</text>
</comment>
<evidence type="ECO:0000256" key="1">
    <source>
        <dbReference type="ARBA" id="ARBA00000548"/>
    </source>
</evidence>
<evidence type="ECO:0000313" key="10">
    <source>
        <dbReference type="EMBL" id="PON65088.1"/>
    </source>
</evidence>
<proteinExistence type="inferred from homology"/>
<dbReference type="InterPro" id="IPR013780">
    <property type="entry name" value="Glyco_hydro_b"/>
</dbReference>
<dbReference type="AlphaFoldDB" id="A0A2P5CVN8"/>
<dbReference type="Gene3D" id="2.60.40.1180">
    <property type="entry name" value="Golgi alpha-mannosidase II"/>
    <property type="match status" value="1"/>
</dbReference>
<organism evidence="10 11">
    <name type="scientific">Parasponia andersonii</name>
    <name type="common">Sponia andersonii</name>
    <dbReference type="NCBI Taxonomy" id="3476"/>
    <lineage>
        <taxon>Eukaryota</taxon>
        <taxon>Viridiplantae</taxon>
        <taxon>Streptophyta</taxon>
        <taxon>Embryophyta</taxon>
        <taxon>Tracheophyta</taxon>
        <taxon>Spermatophyta</taxon>
        <taxon>Magnoliopsida</taxon>
        <taxon>eudicotyledons</taxon>
        <taxon>Gunneridae</taxon>
        <taxon>Pentapetalae</taxon>
        <taxon>rosids</taxon>
        <taxon>fabids</taxon>
        <taxon>Rosales</taxon>
        <taxon>Cannabaceae</taxon>
        <taxon>Parasponia</taxon>
    </lineage>
</organism>
<keyword evidence="8" id="KW-1133">Transmembrane helix</keyword>
<dbReference type="GO" id="GO:0004556">
    <property type="term" value="F:alpha-amylase activity"/>
    <property type="evidence" value="ECO:0007669"/>
    <property type="project" value="UniProtKB-EC"/>
</dbReference>
<comment type="catalytic activity">
    <reaction evidence="1">
        <text>Endohydrolysis of (1-&gt;4)-alpha-D-glucosidic linkages in polysaccharides containing three or more (1-&gt;4)-alpha-linked D-glucose units.</text>
        <dbReference type="EC" id="3.2.1.1"/>
    </reaction>
</comment>
<evidence type="ECO:0000259" key="9">
    <source>
        <dbReference type="SMART" id="SM00810"/>
    </source>
</evidence>
<dbReference type="GO" id="GO:0005975">
    <property type="term" value="P:carbohydrate metabolic process"/>
    <property type="evidence" value="ECO:0007669"/>
    <property type="project" value="InterPro"/>
</dbReference>
<dbReference type="EC" id="3.2.1.1" evidence="4"/>
<evidence type="ECO:0000256" key="6">
    <source>
        <dbReference type="ARBA" id="ARBA00023277"/>
    </source>
</evidence>
<evidence type="ECO:0000256" key="3">
    <source>
        <dbReference type="ARBA" id="ARBA00008061"/>
    </source>
</evidence>
<dbReference type="OrthoDB" id="550577at2759"/>
<dbReference type="Proteomes" id="UP000237105">
    <property type="component" value="Unassembled WGS sequence"/>
</dbReference>
<dbReference type="InterPro" id="IPR012850">
    <property type="entry name" value="A-amylase_bs_C"/>
</dbReference>
<keyword evidence="8" id="KW-0812">Transmembrane</keyword>
<dbReference type="SMART" id="SM00810">
    <property type="entry name" value="Alpha-amyl_C2"/>
    <property type="match status" value="1"/>
</dbReference>
<comment type="similarity">
    <text evidence="3">Belongs to the glycosyl hydrolase 13 family.</text>
</comment>
<reference evidence="11" key="1">
    <citation type="submission" date="2016-06" db="EMBL/GenBank/DDBJ databases">
        <title>Parallel loss of symbiosis genes in relatives of nitrogen-fixing non-legume Parasponia.</title>
        <authorList>
            <person name="Van Velzen R."/>
            <person name="Holmer R."/>
            <person name="Bu F."/>
            <person name="Rutten L."/>
            <person name="Van Zeijl A."/>
            <person name="Liu W."/>
            <person name="Santuari L."/>
            <person name="Cao Q."/>
            <person name="Sharma T."/>
            <person name="Shen D."/>
            <person name="Roswanjaya Y."/>
            <person name="Wardhani T."/>
            <person name="Kalhor M.S."/>
            <person name="Jansen J."/>
            <person name="Van den Hoogen J."/>
            <person name="Gungor B."/>
            <person name="Hartog M."/>
            <person name="Hontelez J."/>
            <person name="Verver J."/>
            <person name="Yang W.-C."/>
            <person name="Schijlen E."/>
            <person name="Repin R."/>
            <person name="Schilthuizen M."/>
            <person name="Schranz E."/>
            <person name="Heidstra R."/>
            <person name="Miyata K."/>
            <person name="Fedorova E."/>
            <person name="Kohlen W."/>
            <person name="Bisseling T."/>
            <person name="Smit S."/>
            <person name="Geurts R."/>
        </authorList>
    </citation>
    <scope>NUCLEOTIDE SEQUENCE [LARGE SCALE GENOMIC DNA]</scope>
    <source>
        <strain evidence="11">cv. WU1-14</strain>
    </source>
</reference>
<name>A0A2P5CVN8_PARAD</name>